<gene>
    <name evidence="1" type="ORF">METZ01_LOCUS307558</name>
</gene>
<name>A0A382N0E1_9ZZZZ</name>
<proteinExistence type="predicted"/>
<dbReference type="EMBL" id="UINC01097195">
    <property type="protein sequence ID" value="SVC54704.1"/>
    <property type="molecule type" value="Genomic_DNA"/>
</dbReference>
<accession>A0A382N0E1</accession>
<sequence>MSLNITIREAYGSDLLTLIEYNRTLAKETENLSLGSSYINDL</sequence>
<reference evidence="1" key="1">
    <citation type="submission" date="2018-05" db="EMBL/GenBank/DDBJ databases">
        <authorList>
            <person name="Lanie J.A."/>
            <person name="Ng W.-L."/>
            <person name="Kazmierczak K.M."/>
            <person name="Andrzejewski T.M."/>
            <person name="Davidsen T.M."/>
            <person name="Wayne K.J."/>
            <person name="Tettelin H."/>
            <person name="Glass J.I."/>
            <person name="Rusch D."/>
            <person name="Podicherti R."/>
            <person name="Tsui H.-C.T."/>
            <person name="Winkler M.E."/>
        </authorList>
    </citation>
    <scope>NUCLEOTIDE SEQUENCE</scope>
</reference>
<dbReference type="AlphaFoldDB" id="A0A382N0E1"/>
<protein>
    <submittedName>
        <fullName evidence="1">Uncharacterized protein</fullName>
    </submittedName>
</protein>
<organism evidence="1">
    <name type="scientific">marine metagenome</name>
    <dbReference type="NCBI Taxonomy" id="408172"/>
    <lineage>
        <taxon>unclassified sequences</taxon>
        <taxon>metagenomes</taxon>
        <taxon>ecological metagenomes</taxon>
    </lineage>
</organism>
<evidence type="ECO:0000313" key="1">
    <source>
        <dbReference type="EMBL" id="SVC54704.1"/>
    </source>
</evidence>